<dbReference type="EMBL" id="CP036433">
    <property type="protein sequence ID" value="QDU96501.1"/>
    <property type="molecule type" value="Genomic_DNA"/>
</dbReference>
<evidence type="ECO:0008006" key="3">
    <source>
        <dbReference type="Google" id="ProtNLM"/>
    </source>
</evidence>
<keyword evidence="2" id="KW-1185">Reference proteome</keyword>
<dbReference type="KEGG" id="lcre:Pla8534_43220"/>
<protein>
    <recommendedName>
        <fullName evidence="3">Zinc-finger domain-containing protein</fullName>
    </recommendedName>
</protein>
<dbReference type="OrthoDB" id="289861at2"/>
<organism evidence="1 2">
    <name type="scientific">Lignipirellula cremea</name>
    <dbReference type="NCBI Taxonomy" id="2528010"/>
    <lineage>
        <taxon>Bacteria</taxon>
        <taxon>Pseudomonadati</taxon>
        <taxon>Planctomycetota</taxon>
        <taxon>Planctomycetia</taxon>
        <taxon>Pirellulales</taxon>
        <taxon>Pirellulaceae</taxon>
        <taxon>Lignipirellula</taxon>
    </lineage>
</organism>
<accession>A0A518DXD4</accession>
<reference evidence="1 2" key="1">
    <citation type="submission" date="2019-02" db="EMBL/GenBank/DDBJ databases">
        <title>Deep-cultivation of Planctomycetes and their phenomic and genomic characterization uncovers novel biology.</title>
        <authorList>
            <person name="Wiegand S."/>
            <person name="Jogler M."/>
            <person name="Boedeker C."/>
            <person name="Pinto D."/>
            <person name="Vollmers J."/>
            <person name="Rivas-Marin E."/>
            <person name="Kohn T."/>
            <person name="Peeters S.H."/>
            <person name="Heuer A."/>
            <person name="Rast P."/>
            <person name="Oberbeckmann S."/>
            <person name="Bunk B."/>
            <person name="Jeske O."/>
            <person name="Meyerdierks A."/>
            <person name="Storesund J.E."/>
            <person name="Kallscheuer N."/>
            <person name="Luecker S."/>
            <person name="Lage O.M."/>
            <person name="Pohl T."/>
            <person name="Merkel B.J."/>
            <person name="Hornburger P."/>
            <person name="Mueller R.-W."/>
            <person name="Bruemmer F."/>
            <person name="Labrenz M."/>
            <person name="Spormann A.M."/>
            <person name="Op den Camp H."/>
            <person name="Overmann J."/>
            <person name="Amann R."/>
            <person name="Jetten M.S.M."/>
            <person name="Mascher T."/>
            <person name="Medema M.H."/>
            <person name="Devos D.P."/>
            <person name="Kaster A.-K."/>
            <person name="Ovreas L."/>
            <person name="Rohde M."/>
            <person name="Galperin M.Y."/>
            <person name="Jogler C."/>
        </authorList>
    </citation>
    <scope>NUCLEOTIDE SEQUENCE [LARGE SCALE GENOMIC DNA]</scope>
    <source>
        <strain evidence="1 2">Pla85_3_4</strain>
    </source>
</reference>
<dbReference type="RefSeq" id="WP_145055125.1">
    <property type="nucleotide sequence ID" value="NZ_CP036433.1"/>
</dbReference>
<evidence type="ECO:0000313" key="1">
    <source>
        <dbReference type="EMBL" id="QDU96501.1"/>
    </source>
</evidence>
<gene>
    <name evidence="1" type="ORF">Pla8534_43220</name>
</gene>
<proteinExistence type="predicted"/>
<name>A0A518DXD4_9BACT</name>
<dbReference type="AlphaFoldDB" id="A0A518DXD4"/>
<sequence>MLSCKEISKLVSLSLDRKLSLGQRMSLWLHLGMCRLCWRFRRSLMHLHNETREQANALDQHAVDARVRMPDDCRARLKKIIDSHTS</sequence>
<evidence type="ECO:0000313" key="2">
    <source>
        <dbReference type="Proteomes" id="UP000317648"/>
    </source>
</evidence>
<dbReference type="Proteomes" id="UP000317648">
    <property type="component" value="Chromosome"/>
</dbReference>